<feature type="compositionally biased region" description="Basic residues" evidence="1">
    <location>
        <begin position="35"/>
        <end position="45"/>
    </location>
</feature>
<sequence length="172" mass="18396">MLTGERRDDGDGARWLGETALGDSATGRAALGRQRSGRGRWRSGRGRWLTGDGSAHGQGRRRLTGGGADVWRTRGGGGAGKKKVQGRRRFLFIGREGGKSRAATAQDWAEEAGFAAAHGRRGRAGVQQRLDWAGWRRARADGGAAWAEERRKQGLGRAGEMAQAGAGGWLNF</sequence>
<gene>
    <name evidence="2" type="ORF">E2562_030633</name>
</gene>
<dbReference type="AlphaFoldDB" id="A0A6G1CI67"/>
<feature type="compositionally biased region" description="Gly residues" evidence="1">
    <location>
        <begin position="64"/>
        <end position="79"/>
    </location>
</feature>
<reference evidence="2 3" key="1">
    <citation type="submission" date="2019-11" db="EMBL/GenBank/DDBJ databases">
        <title>Whole genome sequence of Oryza granulata.</title>
        <authorList>
            <person name="Li W."/>
        </authorList>
    </citation>
    <scope>NUCLEOTIDE SEQUENCE [LARGE SCALE GENOMIC DNA]</scope>
    <source>
        <strain evidence="3">cv. Menghai</strain>
        <tissue evidence="2">Leaf</tissue>
    </source>
</reference>
<protein>
    <recommendedName>
        <fullName evidence="4">DUF834 domain-containing protein</fullName>
    </recommendedName>
</protein>
<accession>A0A6G1CI67</accession>
<comment type="caution">
    <text evidence="2">The sequence shown here is derived from an EMBL/GenBank/DDBJ whole genome shotgun (WGS) entry which is preliminary data.</text>
</comment>
<evidence type="ECO:0000313" key="2">
    <source>
        <dbReference type="EMBL" id="KAF0900345.1"/>
    </source>
</evidence>
<name>A0A6G1CI67_9ORYZ</name>
<keyword evidence="3" id="KW-1185">Reference proteome</keyword>
<organism evidence="2 3">
    <name type="scientific">Oryza meyeriana var. granulata</name>
    <dbReference type="NCBI Taxonomy" id="110450"/>
    <lineage>
        <taxon>Eukaryota</taxon>
        <taxon>Viridiplantae</taxon>
        <taxon>Streptophyta</taxon>
        <taxon>Embryophyta</taxon>
        <taxon>Tracheophyta</taxon>
        <taxon>Spermatophyta</taxon>
        <taxon>Magnoliopsida</taxon>
        <taxon>Liliopsida</taxon>
        <taxon>Poales</taxon>
        <taxon>Poaceae</taxon>
        <taxon>BOP clade</taxon>
        <taxon>Oryzoideae</taxon>
        <taxon>Oryzeae</taxon>
        <taxon>Oryzinae</taxon>
        <taxon>Oryza</taxon>
        <taxon>Oryza meyeriana</taxon>
    </lineage>
</organism>
<evidence type="ECO:0000256" key="1">
    <source>
        <dbReference type="SAM" id="MobiDB-lite"/>
    </source>
</evidence>
<evidence type="ECO:0008006" key="4">
    <source>
        <dbReference type="Google" id="ProtNLM"/>
    </source>
</evidence>
<evidence type="ECO:0000313" key="3">
    <source>
        <dbReference type="Proteomes" id="UP000479710"/>
    </source>
</evidence>
<feature type="region of interest" description="Disordered" evidence="1">
    <location>
        <begin position="26"/>
        <end position="83"/>
    </location>
</feature>
<proteinExistence type="predicted"/>
<dbReference type="Proteomes" id="UP000479710">
    <property type="component" value="Unassembled WGS sequence"/>
</dbReference>
<dbReference type="EMBL" id="SPHZ02000009">
    <property type="protein sequence ID" value="KAF0900345.1"/>
    <property type="molecule type" value="Genomic_DNA"/>
</dbReference>